<dbReference type="PANTHER" id="PTHR23070">
    <property type="entry name" value="BCS1 AAA-TYPE ATPASE"/>
    <property type="match status" value="1"/>
</dbReference>
<organism evidence="3 4">
    <name type="scientific">Delitschia confertaspora ATCC 74209</name>
    <dbReference type="NCBI Taxonomy" id="1513339"/>
    <lineage>
        <taxon>Eukaryota</taxon>
        <taxon>Fungi</taxon>
        <taxon>Dikarya</taxon>
        <taxon>Ascomycota</taxon>
        <taxon>Pezizomycotina</taxon>
        <taxon>Dothideomycetes</taxon>
        <taxon>Pleosporomycetidae</taxon>
        <taxon>Pleosporales</taxon>
        <taxon>Delitschiaceae</taxon>
        <taxon>Delitschia</taxon>
    </lineage>
</organism>
<name>A0A9P4JM62_9PLEO</name>
<gene>
    <name evidence="3" type="ORF">GQ43DRAFT_373117</name>
</gene>
<protein>
    <submittedName>
        <fullName evidence="3">P-loop containing nucleoside triphosphate hydrolase protein</fullName>
    </submittedName>
</protein>
<dbReference type="GO" id="GO:0016887">
    <property type="term" value="F:ATP hydrolysis activity"/>
    <property type="evidence" value="ECO:0007669"/>
    <property type="project" value="InterPro"/>
</dbReference>
<evidence type="ECO:0000259" key="2">
    <source>
        <dbReference type="Pfam" id="PF00004"/>
    </source>
</evidence>
<dbReference type="SUPFAM" id="SSF52540">
    <property type="entry name" value="P-loop containing nucleoside triphosphate hydrolases"/>
    <property type="match status" value="1"/>
</dbReference>
<dbReference type="GO" id="GO:0005524">
    <property type="term" value="F:ATP binding"/>
    <property type="evidence" value="ECO:0007669"/>
    <property type="project" value="InterPro"/>
</dbReference>
<reference evidence="3" key="1">
    <citation type="journal article" date="2020" name="Stud. Mycol.">
        <title>101 Dothideomycetes genomes: a test case for predicting lifestyles and emergence of pathogens.</title>
        <authorList>
            <person name="Haridas S."/>
            <person name="Albert R."/>
            <person name="Binder M."/>
            <person name="Bloem J."/>
            <person name="Labutti K."/>
            <person name="Salamov A."/>
            <person name="Andreopoulos B."/>
            <person name="Baker S."/>
            <person name="Barry K."/>
            <person name="Bills G."/>
            <person name="Bluhm B."/>
            <person name="Cannon C."/>
            <person name="Castanera R."/>
            <person name="Culley D."/>
            <person name="Daum C."/>
            <person name="Ezra D."/>
            <person name="Gonzalez J."/>
            <person name="Henrissat B."/>
            <person name="Kuo A."/>
            <person name="Liang C."/>
            <person name="Lipzen A."/>
            <person name="Lutzoni F."/>
            <person name="Magnuson J."/>
            <person name="Mondo S."/>
            <person name="Nolan M."/>
            <person name="Ohm R."/>
            <person name="Pangilinan J."/>
            <person name="Park H.-J."/>
            <person name="Ramirez L."/>
            <person name="Alfaro M."/>
            <person name="Sun H."/>
            <person name="Tritt A."/>
            <person name="Yoshinaga Y."/>
            <person name="Zwiers L.-H."/>
            <person name="Turgeon B."/>
            <person name="Goodwin S."/>
            <person name="Spatafora J."/>
            <person name="Crous P."/>
            <person name="Grigoriev I."/>
        </authorList>
    </citation>
    <scope>NUCLEOTIDE SEQUENCE</scope>
    <source>
        <strain evidence="3">ATCC 74209</strain>
    </source>
</reference>
<dbReference type="Proteomes" id="UP000799536">
    <property type="component" value="Unassembled WGS sequence"/>
</dbReference>
<evidence type="ECO:0000256" key="1">
    <source>
        <dbReference type="SAM" id="MobiDB-lite"/>
    </source>
</evidence>
<dbReference type="OrthoDB" id="2115716at2759"/>
<feature type="compositionally biased region" description="Basic and acidic residues" evidence="1">
    <location>
        <begin position="416"/>
        <end position="426"/>
    </location>
</feature>
<evidence type="ECO:0000313" key="4">
    <source>
        <dbReference type="Proteomes" id="UP000799536"/>
    </source>
</evidence>
<feature type="region of interest" description="Disordered" evidence="1">
    <location>
        <begin position="406"/>
        <end position="426"/>
    </location>
</feature>
<keyword evidence="4" id="KW-1185">Reference proteome</keyword>
<proteinExistence type="predicted"/>
<sequence>MFEDLYSVGGGPEPKLFDKYLDFTSGKVVDGLTQFLSTLRDQHPDLTVTAVSAYNVNLLQFARAGFATADLEKNTEPVLRMRNFIGPSHRGGGPGQLADGIYFARYHYRWNNQDFILYTVGSTQFILKEPIEYETPVANSRITDALLLAIGNWLLQNREEQPAIYVYDHGWRRSVKLWEQVKKAKWDDVILDPKMKKALTEVSGKFFDSKDIYEEYGVPWKRGLIFHGPVGNGKTVSLKGMLLPLMHTLYNRKPSVVTLYVKSAPSSYDISNVFTVARKMTPCMLVLEDIDTIVTSTTRSYFFNEVDGLENNDGILMVATTNHLDRLDPGLSKRPSRFDRKYLFPMPSKGERALYAEYWRKKLQGKNVEFPEELCEPIADITKDFSFAYLKEAFVATLLELARNHEADSENEDERNDTGRNDPTENEFWHTFKIQVKILRNEMGSGHATTTPDNAEENLDRTPPSTIEYEDMVPLLGQMTLQGQQTSGRVGRAGTTHGTLEMSVCDWSPDREYDPFAPLLHCVRPALERSTFCD</sequence>
<evidence type="ECO:0000313" key="3">
    <source>
        <dbReference type="EMBL" id="KAF2200756.1"/>
    </source>
</evidence>
<comment type="caution">
    <text evidence="3">The sequence shown here is derived from an EMBL/GenBank/DDBJ whole genome shotgun (WGS) entry which is preliminary data.</text>
</comment>
<keyword evidence="3" id="KW-0378">Hydrolase</keyword>
<dbReference type="Pfam" id="PF00004">
    <property type="entry name" value="AAA"/>
    <property type="match status" value="1"/>
</dbReference>
<dbReference type="CDD" id="cd19481">
    <property type="entry name" value="RecA-like_protease"/>
    <property type="match status" value="1"/>
</dbReference>
<dbReference type="Gene3D" id="3.40.50.300">
    <property type="entry name" value="P-loop containing nucleotide triphosphate hydrolases"/>
    <property type="match status" value="1"/>
</dbReference>
<accession>A0A9P4JM62</accession>
<dbReference type="AlphaFoldDB" id="A0A9P4JM62"/>
<feature type="domain" description="ATPase AAA-type core" evidence="2">
    <location>
        <begin position="224"/>
        <end position="345"/>
    </location>
</feature>
<dbReference type="InterPro" id="IPR050747">
    <property type="entry name" value="Mitochondrial_chaperone_BCS1"/>
</dbReference>
<dbReference type="EMBL" id="ML994007">
    <property type="protein sequence ID" value="KAF2200756.1"/>
    <property type="molecule type" value="Genomic_DNA"/>
</dbReference>
<dbReference type="InterPro" id="IPR027417">
    <property type="entry name" value="P-loop_NTPase"/>
</dbReference>
<dbReference type="InterPro" id="IPR003959">
    <property type="entry name" value="ATPase_AAA_core"/>
</dbReference>